<dbReference type="OrthoDB" id="6376573at2759"/>
<comment type="caution">
    <text evidence="1">The sequence shown here is derived from an EMBL/GenBank/DDBJ whole genome shotgun (WGS) entry which is preliminary data.</text>
</comment>
<accession>A0A162D4R2</accession>
<dbReference type="EMBL" id="LRGB01015976">
    <property type="protein sequence ID" value="KZR98744.1"/>
    <property type="molecule type" value="Genomic_DNA"/>
</dbReference>
<evidence type="ECO:0000313" key="2">
    <source>
        <dbReference type="Proteomes" id="UP000076858"/>
    </source>
</evidence>
<evidence type="ECO:0000313" key="1">
    <source>
        <dbReference type="EMBL" id="KZR98744.1"/>
    </source>
</evidence>
<sequence>MNLRSDCISDVIIGKAEERNLAEFIRLPTKRSVLARYLWFRSKGKKIAVRDVFKNVLIELESLWVKAAVPTQSTHRSLHQLISLHRKWEHLKKEGSVNLKNNPALQKKLTTLHEEFSELCNISADDALEQLKASRKKTWKEDWDFLENQRGSRTWHMSNIDQQSIAIETRKRVRFEEENLRRSKSAEPQIIRSHNHALTNDEIREVIEQSD</sequence>
<gene>
    <name evidence="1" type="ORF">APZ42_005701</name>
</gene>
<organism evidence="1 2">
    <name type="scientific">Daphnia magna</name>
    <dbReference type="NCBI Taxonomy" id="35525"/>
    <lineage>
        <taxon>Eukaryota</taxon>
        <taxon>Metazoa</taxon>
        <taxon>Ecdysozoa</taxon>
        <taxon>Arthropoda</taxon>
        <taxon>Crustacea</taxon>
        <taxon>Branchiopoda</taxon>
        <taxon>Diplostraca</taxon>
        <taxon>Cladocera</taxon>
        <taxon>Anomopoda</taxon>
        <taxon>Daphniidae</taxon>
        <taxon>Daphnia</taxon>
    </lineage>
</organism>
<proteinExistence type="predicted"/>
<feature type="non-terminal residue" evidence="1">
    <location>
        <position position="211"/>
    </location>
</feature>
<dbReference type="AlphaFoldDB" id="A0A162D4R2"/>
<name>A0A162D4R2_9CRUS</name>
<protein>
    <submittedName>
        <fullName evidence="1">Cc8K15.2-like protein</fullName>
    </submittedName>
</protein>
<dbReference type="Proteomes" id="UP000076858">
    <property type="component" value="Unassembled WGS sequence"/>
</dbReference>
<keyword evidence="2" id="KW-1185">Reference proteome</keyword>
<reference evidence="1 2" key="1">
    <citation type="submission" date="2016-03" db="EMBL/GenBank/DDBJ databases">
        <title>EvidentialGene: Evidence-directed Construction of Genes on Genomes.</title>
        <authorList>
            <person name="Gilbert D.G."/>
            <person name="Choi J.-H."/>
            <person name="Mockaitis K."/>
            <person name="Colbourne J."/>
            <person name="Pfrender M."/>
        </authorList>
    </citation>
    <scope>NUCLEOTIDE SEQUENCE [LARGE SCALE GENOMIC DNA]</scope>
    <source>
        <strain evidence="1 2">Xinb3</strain>
        <tissue evidence="1">Complete organism</tissue>
    </source>
</reference>